<dbReference type="RefSeq" id="XP_007408111.1">
    <property type="nucleotide sequence ID" value="XM_007408049.1"/>
</dbReference>
<dbReference type="Gene3D" id="2.70.50.70">
    <property type="match status" value="1"/>
</dbReference>
<dbReference type="EC" id="1.14.99.56" evidence="15"/>
<proteinExistence type="inferred from homology"/>
<evidence type="ECO:0000256" key="3">
    <source>
        <dbReference type="ARBA" id="ARBA00022525"/>
    </source>
</evidence>
<gene>
    <name evidence="20" type="ORF">MELLADRAFT_104942</name>
</gene>
<dbReference type="GO" id="GO:0004497">
    <property type="term" value="F:monooxygenase activity"/>
    <property type="evidence" value="ECO:0007669"/>
    <property type="project" value="UniProtKB-KW"/>
</dbReference>
<comment type="similarity">
    <text evidence="13">Belongs to the polysaccharide monooxygenase AA9 family.</text>
</comment>
<evidence type="ECO:0000256" key="10">
    <source>
        <dbReference type="ARBA" id="ARBA00023157"/>
    </source>
</evidence>
<keyword evidence="20" id="KW-0378">Hydrolase</keyword>
<evidence type="ECO:0000313" key="20">
    <source>
        <dbReference type="EMBL" id="EGG08525.1"/>
    </source>
</evidence>
<dbReference type="GO" id="GO:0005576">
    <property type="term" value="C:extracellular region"/>
    <property type="evidence" value="ECO:0007669"/>
    <property type="project" value="UniProtKB-SubCell"/>
</dbReference>
<dbReference type="InterPro" id="IPR049892">
    <property type="entry name" value="AA9"/>
</dbReference>
<keyword evidence="11" id="KW-0119">Carbohydrate metabolism</keyword>
<keyword evidence="3" id="KW-0964">Secreted</keyword>
<dbReference type="KEGG" id="mlr:MELLADRAFT_104942"/>
<dbReference type="AlphaFoldDB" id="F4RGK9"/>
<keyword evidence="12" id="KW-0624">Polysaccharide degradation</keyword>
<dbReference type="GO" id="GO:0046872">
    <property type="term" value="F:metal ion binding"/>
    <property type="evidence" value="ECO:0007669"/>
    <property type="project" value="UniProtKB-KW"/>
</dbReference>
<dbReference type="GO" id="GO:0030245">
    <property type="term" value="P:cellulose catabolic process"/>
    <property type="evidence" value="ECO:0007669"/>
    <property type="project" value="UniProtKB-KW"/>
</dbReference>
<keyword evidence="10" id="KW-1015">Disulfide bond</keyword>
<evidence type="ECO:0000256" key="6">
    <source>
        <dbReference type="ARBA" id="ARBA00023001"/>
    </source>
</evidence>
<protein>
    <recommendedName>
        <fullName evidence="15">lytic cellulose monooxygenase (C4-dehydrogenating)</fullName>
        <ecNumber evidence="15">1.14.99.56</ecNumber>
    </recommendedName>
</protein>
<evidence type="ECO:0000259" key="19">
    <source>
        <dbReference type="Pfam" id="PF05730"/>
    </source>
</evidence>
<evidence type="ECO:0000256" key="1">
    <source>
        <dbReference type="ARBA" id="ARBA00001973"/>
    </source>
</evidence>
<keyword evidence="4" id="KW-0479">Metal-binding</keyword>
<dbReference type="InParanoid" id="F4RGK9"/>
<reference evidence="21" key="1">
    <citation type="journal article" date="2011" name="Proc. Natl. Acad. Sci. U.S.A.">
        <title>Obligate biotrophy features unraveled by the genomic analysis of rust fungi.</title>
        <authorList>
            <person name="Duplessis S."/>
            <person name="Cuomo C.A."/>
            <person name="Lin Y.-C."/>
            <person name="Aerts A."/>
            <person name="Tisserant E."/>
            <person name="Veneault-Fourrey C."/>
            <person name="Joly D.L."/>
            <person name="Hacquard S."/>
            <person name="Amselem J."/>
            <person name="Cantarel B.L."/>
            <person name="Chiu R."/>
            <person name="Coutinho P.M."/>
            <person name="Feau N."/>
            <person name="Field M."/>
            <person name="Frey P."/>
            <person name="Gelhaye E."/>
            <person name="Goldberg J."/>
            <person name="Grabherr M.G."/>
            <person name="Kodira C.D."/>
            <person name="Kohler A."/>
            <person name="Kuees U."/>
            <person name="Lindquist E.A."/>
            <person name="Lucas S.M."/>
            <person name="Mago R."/>
            <person name="Mauceli E."/>
            <person name="Morin E."/>
            <person name="Murat C."/>
            <person name="Pangilinan J.L."/>
            <person name="Park R."/>
            <person name="Pearson M."/>
            <person name="Quesneville H."/>
            <person name="Rouhier N."/>
            <person name="Sakthikumar S."/>
            <person name="Salamov A.A."/>
            <person name="Schmutz J."/>
            <person name="Selles B."/>
            <person name="Shapiro H."/>
            <person name="Tanguay P."/>
            <person name="Tuskan G.A."/>
            <person name="Henrissat B."/>
            <person name="Van de Peer Y."/>
            <person name="Rouze P."/>
            <person name="Ellis J.G."/>
            <person name="Dodds P.N."/>
            <person name="Schein J.E."/>
            <person name="Zhong S."/>
            <person name="Hamelin R.C."/>
            <person name="Grigoriev I.V."/>
            <person name="Szabo L.J."/>
            <person name="Martin F."/>
        </authorList>
    </citation>
    <scope>NUCLEOTIDE SEQUENCE [LARGE SCALE GENOMIC DNA]</scope>
    <source>
        <strain evidence="21">98AG31 / pathotype 3-4-7</strain>
    </source>
</reference>
<dbReference type="HOGENOM" id="CLU_060387_0_0_1"/>
<name>F4RGK9_MELLP</name>
<dbReference type="GO" id="GO:0016787">
    <property type="term" value="F:hydrolase activity"/>
    <property type="evidence" value="ECO:0007669"/>
    <property type="project" value="UniProtKB-KW"/>
</dbReference>
<accession>F4RGK9</accession>
<feature type="signal peptide" evidence="17">
    <location>
        <begin position="1"/>
        <end position="21"/>
    </location>
</feature>
<evidence type="ECO:0000256" key="9">
    <source>
        <dbReference type="ARBA" id="ARBA00023033"/>
    </source>
</evidence>
<dbReference type="PANTHER" id="PTHR33353:SF10">
    <property type="entry name" value="ENDO-BETA-1,4-GLUCANASE D"/>
    <property type="match status" value="1"/>
</dbReference>
<evidence type="ECO:0000256" key="2">
    <source>
        <dbReference type="ARBA" id="ARBA00004613"/>
    </source>
</evidence>
<dbReference type="PANTHER" id="PTHR33353">
    <property type="entry name" value="PUTATIVE (AFU_ORTHOLOGUE AFUA_1G12560)-RELATED"/>
    <property type="match status" value="1"/>
</dbReference>
<evidence type="ECO:0000256" key="13">
    <source>
        <dbReference type="ARBA" id="ARBA00044502"/>
    </source>
</evidence>
<dbReference type="Pfam" id="PF03443">
    <property type="entry name" value="AA9"/>
    <property type="match status" value="1"/>
</dbReference>
<feature type="chain" id="PRO_5003321579" description="lytic cellulose monooxygenase (C4-dehydrogenating)" evidence="17">
    <location>
        <begin position="22"/>
        <end position="439"/>
    </location>
</feature>
<evidence type="ECO:0000256" key="11">
    <source>
        <dbReference type="ARBA" id="ARBA00023277"/>
    </source>
</evidence>
<dbReference type="GeneID" id="18922449"/>
<keyword evidence="7" id="KW-0560">Oxidoreductase</keyword>
<evidence type="ECO:0000259" key="18">
    <source>
        <dbReference type="Pfam" id="PF03443"/>
    </source>
</evidence>
<comment type="subcellular location">
    <subcellularLocation>
        <location evidence="2">Secreted</location>
    </subcellularLocation>
</comment>
<feature type="domain" description="CFEM" evidence="19">
    <location>
        <begin position="292"/>
        <end position="361"/>
    </location>
</feature>
<dbReference type="OrthoDB" id="4849160at2759"/>
<dbReference type="EMBL" id="GL883100">
    <property type="protein sequence ID" value="EGG08525.1"/>
    <property type="molecule type" value="Genomic_DNA"/>
</dbReference>
<dbReference type="Pfam" id="PF05730">
    <property type="entry name" value="CFEM"/>
    <property type="match status" value="1"/>
</dbReference>
<evidence type="ECO:0000256" key="15">
    <source>
        <dbReference type="ARBA" id="ARBA00047174"/>
    </source>
</evidence>
<dbReference type="InterPro" id="IPR008427">
    <property type="entry name" value="Extracellular_membr_CFEM_dom"/>
</dbReference>
<dbReference type="eggNOG" id="ENOG502RY3D">
    <property type="taxonomic scope" value="Eukaryota"/>
</dbReference>
<evidence type="ECO:0000256" key="4">
    <source>
        <dbReference type="ARBA" id="ARBA00022723"/>
    </source>
</evidence>
<dbReference type="InterPro" id="IPR005103">
    <property type="entry name" value="AA9_LPMO"/>
</dbReference>
<feature type="domain" description="Auxiliary Activity family 9 catalytic" evidence="18">
    <location>
        <begin position="22"/>
        <end position="245"/>
    </location>
</feature>
<keyword evidence="8" id="KW-0186">Copper</keyword>
<evidence type="ECO:0000256" key="12">
    <source>
        <dbReference type="ARBA" id="ARBA00023326"/>
    </source>
</evidence>
<organism evidence="21">
    <name type="scientific">Melampsora larici-populina (strain 98AG31 / pathotype 3-4-7)</name>
    <name type="common">Poplar leaf rust fungus</name>
    <dbReference type="NCBI Taxonomy" id="747676"/>
    <lineage>
        <taxon>Eukaryota</taxon>
        <taxon>Fungi</taxon>
        <taxon>Dikarya</taxon>
        <taxon>Basidiomycota</taxon>
        <taxon>Pucciniomycotina</taxon>
        <taxon>Pucciniomycetes</taxon>
        <taxon>Pucciniales</taxon>
        <taxon>Melampsoraceae</taxon>
        <taxon>Melampsora</taxon>
    </lineage>
</organism>
<keyword evidence="6" id="KW-0136">Cellulose degradation</keyword>
<feature type="compositionally biased region" description="Basic and acidic residues" evidence="16">
    <location>
        <begin position="267"/>
        <end position="282"/>
    </location>
</feature>
<dbReference type="STRING" id="747676.F4RGK9"/>
<keyword evidence="5 17" id="KW-0732">Signal</keyword>
<comment type="cofactor">
    <cofactor evidence="1">
        <name>Cu(2+)</name>
        <dbReference type="ChEBI" id="CHEBI:29036"/>
    </cofactor>
</comment>
<dbReference type="Proteomes" id="UP000001072">
    <property type="component" value="Unassembled WGS sequence"/>
</dbReference>
<keyword evidence="9" id="KW-0503">Monooxygenase</keyword>
<comment type="catalytic activity">
    <reaction evidence="14">
        <text>[(1-&gt;4)-beta-D-glucosyl]n+m + reduced acceptor + O2 = 4-dehydro-beta-D-glucosyl-[(1-&gt;4)-beta-D-glucosyl]n-1 + [(1-&gt;4)-beta-D-glucosyl]m + acceptor + H2O.</text>
        <dbReference type="EC" id="1.14.99.56"/>
    </reaction>
</comment>
<evidence type="ECO:0000256" key="8">
    <source>
        <dbReference type="ARBA" id="ARBA00023008"/>
    </source>
</evidence>
<evidence type="ECO:0000256" key="7">
    <source>
        <dbReference type="ARBA" id="ARBA00023002"/>
    </source>
</evidence>
<dbReference type="VEuPathDB" id="FungiDB:MELLADRAFT_104942"/>
<evidence type="ECO:0000256" key="16">
    <source>
        <dbReference type="SAM" id="MobiDB-lite"/>
    </source>
</evidence>
<evidence type="ECO:0000313" key="21">
    <source>
        <dbReference type="Proteomes" id="UP000001072"/>
    </source>
</evidence>
<evidence type="ECO:0000256" key="5">
    <source>
        <dbReference type="ARBA" id="ARBA00022729"/>
    </source>
</evidence>
<feature type="region of interest" description="Disordered" evidence="16">
    <location>
        <begin position="245"/>
        <end position="285"/>
    </location>
</feature>
<evidence type="ECO:0000256" key="14">
    <source>
        <dbReference type="ARBA" id="ARBA00045077"/>
    </source>
</evidence>
<keyword evidence="21" id="KW-1185">Reference proteome</keyword>
<evidence type="ECO:0000256" key="17">
    <source>
        <dbReference type="SAM" id="SignalP"/>
    </source>
</evidence>
<sequence length="439" mass="47925">MHTIMKISFLQALHLFNTVSAHAYIKTWSADGGKFENAQKQPLGNTAFRGVSKNTGWIGSKFIETPAITCGANDTPKGKIAAPIAPFFHTSDQAAKKTLSVKAGGEIDLVITGEPGKGFPHPNGHIQTYLGYCGAEANSCANFDAAKASYFKIQAEVNAISEKLRPNFDHKADGNKWNIPIPSFIPPGSYIMRLELITFGQSSDQEGKQDQYYVYCGQIHVTGSRTPAHDLSRLDSVQFPGAYKSGNIPKDHLPGPKVISKVAGNQSKEKQPKGNKSKDCKPKKSTFNSNQLTKLTACDGTCFKAKTTAHELKHLAPSCSPEDFSCLCRSHKWICAYVSCAEGNCKGDESKKASDEVYSKCGAILSSRSRLSTTDYIPEHQNPSSKEISKSESYHAAVCAWAKCAETNCQDNTDTIRLASDAIYEKCYKITSSPVRRNR</sequence>